<evidence type="ECO:0000256" key="1">
    <source>
        <dbReference type="ARBA" id="ARBA00023015"/>
    </source>
</evidence>
<dbReference type="SMART" id="SM01043">
    <property type="entry name" value="BTAD"/>
    <property type="match status" value="1"/>
</dbReference>
<dbReference type="InterPro" id="IPR051677">
    <property type="entry name" value="AfsR-DnrI-RedD_regulator"/>
</dbReference>
<sequence>MLKAVLIDDEEIALDVLEIVLQEVGGVSVERKFLHVDDAIAYMSETKVDLIFLDIEMPGMNGLTVAERLSLRWPDIQIIFVTAYQEYALEAFEVNAFGYLLKPVSKERLAKTLDRFRRRMEGKSEQGEAPSASPSDIAGPGPSPAEPRFRLNMLGSMELYDSNNNLVTWRTKKAKEMFAYLWHHNGTPVQRHRILDDLWPEVTFDRSQALFHTTLYHLRNTLKQVGFPNMVMYGDERYWMRTDQTVSDVERLILLMGRPNEAQADVAELTAIYRGDYLESDDYAWAESRRSELRTAYLRALEQRQLRIGRVEREAVLRKMIQVEPYAEAYYRLLIRDLKEAGDSVALQSLMELMKQRFQSELGIDMAIE</sequence>
<feature type="region of interest" description="Disordered" evidence="4">
    <location>
        <begin position="120"/>
        <end position="144"/>
    </location>
</feature>
<name>A0ABN7TML1_9BACL</name>
<comment type="caution">
    <text evidence="6">The sequence shown here is derived from an EMBL/GenBank/DDBJ whole genome shotgun (WGS) entry which is preliminary data.</text>
</comment>
<reference evidence="6 7" key="1">
    <citation type="submission" date="2021-06" db="EMBL/GenBank/DDBJ databases">
        <authorList>
            <person name="Criscuolo A."/>
        </authorList>
    </citation>
    <scope>NUCLEOTIDE SEQUENCE [LARGE SCALE GENOMIC DNA]</scope>
    <source>
        <strain evidence="7">CIP 111802</strain>
    </source>
</reference>
<organism evidence="6 7">
    <name type="scientific">Paenibacillus allorhizosphaerae</name>
    <dbReference type="NCBI Taxonomy" id="2849866"/>
    <lineage>
        <taxon>Bacteria</taxon>
        <taxon>Bacillati</taxon>
        <taxon>Bacillota</taxon>
        <taxon>Bacilli</taxon>
        <taxon>Bacillales</taxon>
        <taxon>Paenibacillaceae</taxon>
        <taxon>Paenibacillus</taxon>
    </lineage>
</organism>
<dbReference type="PANTHER" id="PTHR35807">
    <property type="entry name" value="TRANSCRIPTIONAL REGULATOR REDD-RELATED"/>
    <property type="match status" value="1"/>
</dbReference>
<feature type="modified residue" description="4-aspartylphosphate" evidence="3">
    <location>
        <position position="54"/>
    </location>
</feature>
<feature type="domain" description="Response regulatory" evidence="5">
    <location>
        <begin position="3"/>
        <end position="117"/>
    </location>
</feature>
<dbReference type="GO" id="GO:0050568">
    <property type="term" value="F:protein-glutamine glutaminase activity"/>
    <property type="evidence" value="ECO:0007669"/>
    <property type="project" value="UniProtKB-EC"/>
</dbReference>
<dbReference type="RefSeq" id="WP_218100261.1">
    <property type="nucleotide sequence ID" value="NZ_CAJVCE010000011.1"/>
</dbReference>
<protein>
    <submittedName>
        <fullName evidence="6">Protein-glutamate methylesterase/protein-glutamine glutaminase</fullName>
        <ecNumber evidence="6">3.5.1.44</ecNumber>
    </submittedName>
</protein>
<keyword evidence="6" id="KW-0378">Hydrolase</keyword>
<evidence type="ECO:0000313" key="6">
    <source>
        <dbReference type="EMBL" id="CAG7647410.1"/>
    </source>
</evidence>
<dbReference type="SMART" id="SM00448">
    <property type="entry name" value="REC"/>
    <property type="match status" value="1"/>
</dbReference>
<dbReference type="Pfam" id="PF00072">
    <property type="entry name" value="Response_reg"/>
    <property type="match status" value="1"/>
</dbReference>
<dbReference type="EMBL" id="CAJVCE010000011">
    <property type="protein sequence ID" value="CAG7647410.1"/>
    <property type="molecule type" value="Genomic_DNA"/>
</dbReference>
<keyword evidence="1" id="KW-0805">Transcription regulation</keyword>
<keyword evidence="3" id="KW-0597">Phosphoprotein</keyword>
<dbReference type="Pfam" id="PF03704">
    <property type="entry name" value="BTAD"/>
    <property type="match status" value="1"/>
</dbReference>
<keyword evidence="7" id="KW-1185">Reference proteome</keyword>
<dbReference type="InterPro" id="IPR005158">
    <property type="entry name" value="BTAD"/>
</dbReference>
<dbReference type="InterPro" id="IPR001789">
    <property type="entry name" value="Sig_transdc_resp-reg_receiver"/>
</dbReference>
<evidence type="ECO:0000256" key="4">
    <source>
        <dbReference type="SAM" id="MobiDB-lite"/>
    </source>
</evidence>
<keyword evidence="2" id="KW-0804">Transcription</keyword>
<dbReference type="EC" id="3.5.1.44" evidence="6"/>
<evidence type="ECO:0000256" key="2">
    <source>
        <dbReference type="ARBA" id="ARBA00023163"/>
    </source>
</evidence>
<evidence type="ECO:0000256" key="3">
    <source>
        <dbReference type="PROSITE-ProRule" id="PRU00169"/>
    </source>
</evidence>
<accession>A0ABN7TML1</accession>
<evidence type="ECO:0000313" key="7">
    <source>
        <dbReference type="Proteomes" id="UP000730618"/>
    </source>
</evidence>
<proteinExistence type="predicted"/>
<dbReference type="Proteomes" id="UP000730618">
    <property type="component" value="Unassembled WGS sequence"/>
</dbReference>
<gene>
    <name evidence="6" type="primary">cheB_7</name>
    <name evidence="6" type="ORF">PAECIP111802_03968</name>
</gene>
<dbReference type="PANTHER" id="PTHR35807:SF1">
    <property type="entry name" value="TRANSCRIPTIONAL REGULATOR REDD"/>
    <property type="match status" value="1"/>
</dbReference>
<dbReference type="PROSITE" id="PS50110">
    <property type="entry name" value="RESPONSE_REGULATORY"/>
    <property type="match status" value="1"/>
</dbReference>
<evidence type="ECO:0000259" key="5">
    <source>
        <dbReference type="PROSITE" id="PS50110"/>
    </source>
</evidence>